<keyword evidence="3" id="KW-1185">Reference proteome</keyword>
<comment type="caution">
    <text evidence="2">The sequence shown here is derived from an EMBL/GenBank/DDBJ whole genome shotgun (WGS) entry which is preliminary data.</text>
</comment>
<dbReference type="Proteomes" id="UP001203342">
    <property type="component" value="Unassembled WGS sequence"/>
</dbReference>
<evidence type="ECO:0000313" key="2">
    <source>
        <dbReference type="EMBL" id="MCL9770402.1"/>
    </source>
</evidence>
<sequence length="432" mass="51698">MKIITTFLLIFISTITLAQGGALADLKFEEAEIAFNNQNYETTIKKLDEFDKQYGSVSAKSLYLRIVSQDKLFVPNELYKNETQIDLLVSLLKNTSSYLKAMGGEELDDKFREVYNINEKLKDYPKNKAEWKKKKEEKDQLLAEEKIRAKKKKLERLAKIKDYDDKKDEYYREIAPKIDAWEYKEGIKIGMDFNDFESTHKDWFKKTYKTRYGYEKKFSKKHIPNSLESIGLKDNKIIFYEFEVINRDDESGHFKSILDNLKAYFGENLVFDRYSQDKYNNYYVIKSPYSKSKIIVLNVFRTIKILKMIGDFLEPQDYERDIDRINKYSEEAYDLDYLNRFTGLYGNVENGLFTFKRVENFPILEMSRGKDASEYWYFVRKKNKDEFVCSYKIVDKKKFDYDKDELIFNIEQNKLIIKFNGKEDVYFFIRDN</sequence>
<dbReference type="EMBL" id="JAMLJN010000006">
    <property type="protein sequence ID" value="MCL9770402.1"/>
    <property type="molecule type" value="Genomic_DNA"/>
</dbReference>
<feature type="chain" id="PRO_5046309929" evidence="1">
    <location>
        <begin position="19"/>
        <end position="432"/>
    </location>
</feature>
<organism evidence="2 3">
    <name type="scientific">Flavobacterium fragile</name>
    <dbReference type="NCBI Taxonomy" id="2949085"/>
    <lineage>
        <taxon>Bacteria</taxon>
        <taxon>Pseudomonadati</taxon>
        <taxon>Bacteroidota</taxon>
        <taxon>Flavobacteriia</taxon>
        <taxon>Flavobacteriales</taxon>
        <taxon>Flavobacteriaceae</taxon>
        <taxon>Flavobacterium</taxon>
    </lineage>
</organism>
<keyword evidence="1" id="KW-0732">Signal</keyword>
<gene>
    <name evidence="2" type="ORF">NAT47_08230</name>
</gene>
<evidence type="ECO:0000313" key="3">
    <source>
        <dbReference type="Proteomes" id="UP001203342"/>
    </source>
</evidence>
<proteinExistence type="predicted"/>
<evidence type="ECO:0000256" key="1">
    <source>
        <dbReference type="SAM" id="SignalP"/>
    </source>
</evidence>
<protein>
    <submittedName>
        <fullName evidence="2">Uncharacterized protein</fullName>
    </submittedName>
</protein>
<feature type="signal peptide" evidence="1">
    <location>
        <begin position="1"/>
        <end position="18"/>
    </location>
</feature>
<dbReference type="RefSeq" id="WP_250581919.1">
    <property type="nucleotide sequence ID" value="NZ_JAMLJN010000006.1"/>
</dbReference>
<accession>A0ABT0THS9</accession>
<reference evidence="2 3" key="1">
    <citation type="submission" date="2022-05" db="EMBL/GenBank/DDBJ databases">
        <title>Flavobacterium sp., isolated from activated sludge.</title>
        <authorList>
            <person name="Ran Q."/>
        </authorList>
    </citation>
    <scope>NUCLEOTIDE SEQUENCE [LARGE SCALE GENOMIC DNA]</scope>
    <source>
        <strain evidence="2 3">HXWNR69</strain>
    </source>
</reference>
<name>A0ABT0THS9_9FLAO</name>